<evidence type="ECO:0000313" key="2">
    <source>
        <dbReference type="EMBL" id="QQG36667.1"/>
    </source>
</evidence>
<dbReference type="Proteomes" id="UP000595362">
    <property type="component" value="Chromosome"/>
</dbReference>
<accession>A0A7T5R349</accession>
<keyword evidence="1" id="KW-0472">Membrane</keyword>
<evidence type="ECO:0000256" key="1">
    <source>
        <dbReference type="SAM" id="Phobius"/>
    </source>
</evidence>
<dbReference type="AlphaFoldDB" id="A0A7T5R349"/>
<evidence type="ECO:0008006" key="4">
    <source>
        <dbReference type="Google" id="ProtNLM"/>
    </source>
</evidence>
<name>A0A7T5R349_9BACT</name>
<sequence>MASDQNIILEIDEALKRERTEKLFKEYGPYLLAGAVLAVLFTGIISGYRNWENRINATQTAQLIEAMAAEDKVKALEDLAPRLRPGQRALALMAAAGALIESDKPEEALKILNQSALDKDLPAIHRDLATLMAVRLSVSAAEPGIDAAALLGHLSPLMGKENPWRWHARIEAALIAAHMQSDYTTARQHLAEVIRGGDVPPPSLLERARALDQVYSQKTSALKIESPVAPDAEG</sequence>
<reference evidence="2 3" key="1">
    <citation type="submission" date="2020-07" db="EMBL/GenBank/DDBJ databases">
        <title>Huge and variable diversity of episymbiotic CPR bacteria and DPANN archaea in groundwater ecosystems.</title>
        <authorList>
            <person name="He C.Y."/>
            <person name="Keren R."/>
            <person name="Whittaker M."/>
            <person name="Farag I.F."/>
            <person name="Doudna J."/>
            <person name="Cate J.H.D."/>
            <person name="Banfield J.F."/>
        </authorList>
    </citation>
    <scope>NUCLEOTIDE SEQUENCE [LARGE SCALE GENOMIC DNA]</scope>
    <source>
        <strain evidence="2">NC_groundwater_70_Ag_B-0.1um_54_66</strain>
    </source>
</reference>
<gene>
    <name evidence="2" type="ORF">HYS17_02525</name>
</gene>
<keyword evidence="1" id="KW-0812">Transmembrane</keyword>
<keyword evidence="1" id="KW-1133">Transmembrane helix</keyword>
<feature type="transmembrane region" description="Helical" evidence="1">
    <location>
        <begin position="27"/>
        <end position="48"/>
    </location>
</feature>
<proteinExistence type="predicted"/>
<protein>
    <recommendedName>
        <fullName evidence="4">Tetratricopeptide repeat-like domain-containing protein</fullName>
    </recommendedName>
</protein>
<organism evidence="2 3">
    <name type="scientific">Micavibrio aeruginosavorus</name>
    <dbReference type="NCBI Taxonomy" id="349221"/>
    <lineage>
        <taxon>Bacteria</taxon>
        <taxon>Pseudomonadati</taxon>
        <taxon>Bdellovibrionota</taxon>
        <taxon>Bdellovibrionia</taxon>
        <taxon>Bdellovibrionales</taxon>
        <taxon>Pseudobdellovibrionaceae</taxon>
        <taxon>Micavibrio</taxon>
    </lineage>
</organism>
<evidence type="ECO:0000313" key="3">
    <source>
        <dbReference type="Proteomes" id="UP000595362"/>
    </source>
</evidence>
<dbReference type="EMBL" id="CP066681">
    <property type="protein sequence ID" value="QQG36667.1"/>
    <property type="molecule type" value="Genomic_DNA"/>
</dbReference>